<evidence type="ECO:0000256" key="5">
    <source>
        <dbReference type="ARBA" id="ARBA00023040"/>
    </source>
</evidence>
<feature type="transmembrane region" description="Helical" evidence="10">
    <location>
        <begin position="534"/>
        <end position="559"/>
    </location>
</feature>
<dbReference type="Gene3D" id="1.20.1070.10">
    <property type="entry name" value="Rhodopsin 7-helix transmembrane proteins"/>
    <property type="match status" value="2"/>
</dbReference>
<feature type="transmembrane region" description="Helical" evidence="10">
    <location>
        <begin position="225"/>
        <end position="250"/>
    </location>
</feature>
<dbReference type="PANTHER" id="PTHR24243:SF230">
    <property type="entry name" value="G-PROTEIN COUPLED RECEPTORS FAMILY 1 PROFILE DOMAIN-CONTAINING PROTEIN"/>
    <property type="match status" value="1"/>
</dbReference>
<organism evidence="12 13">
    <name type="scientific">Dinoponera quadriceps</name>
    <name type="common">South American ant</name>
    <dbReference type="NCBI Taxonomy" id="609295"/>
    <lineage>
        <taxon>Eukaryota</taxon>
        <taxon>Metazoa</taxon>
        <taxon>Ecdysozoa</taxon>
        <taxon>Arthropoda</taxon>
        <taxon>Hexapoda</taxon>
        <taxon>Insecta</taxon>
        <taxon>Pterygota</taxon>
        <taxon>Neoptera</taxon>
        <taxon>Endopterygota</taxon>
        <taxon>Hymenoptera</taxon>
        <taxon>Apocrita</taxon>
        <taxon>Aculeata</taxon>
        <taxon>Formicoidea</taxon>
        <taxon>Formicidae</taxon>
        <taxon>Ponerinae</taxon>
        <taxon>Ponerini</taxon>
        <taxon>Dinoponera</taxon>
    </lineage>
</organism>
<keyword evidence="4 10" id="KW-1133">Transmembrane helix</keyword>
<dbReference type="OrthoDB" id="9990906at2759"/>
<evidence type="ECO:0000256" key="2">
    <source>
        <dbReference type="ARBA" id="ARBA00010663"/>
    </source>
</evidence>
<feature type="transmembrane region" description="Helical" evidence="10">
    <location>
        <begin position="68"/>
        <end position="89"/>
    </location>
</feature>
<dbReference type="RefSeq" id="XP_014476467.1">
    <property type="nucleotide sequence ID" value="XM_014620981.1"/>
</dbReference>
<dbReference type="Pfam" id="PF00001">
    <property type="entry name" value="7tm_1"/>
    <property type="match status" value="1"/>
</dbReference>
<proteinExistence type="inferred from homology"/>
<gene>
    <name evidence="13" type="primary">LOC106745398</name>
</gene>
<reference evidence="13" key="1">
    <citation type="submission" date="2025-08" db="UniProtKB">
        <authorList>
            <consortium name="RefSeq"/>
        </authorList>
    </citation>
    <scope>IDENTIFICATION</scope>
</reference>
<dbReference type="AlphaFoldDB" id="A0A6P3XE24"/>
<feature type="transmembrane region" description="Helical" evidence="10">
    <location>
        <begin position="183"/>
        <end position="205"/>
    </location>
</feature>
<feature type="region of interest" description="Disordered" evidence="9">
    <location>
        <begin position="486"/>
        <end position="515"/>
    </location>
</feature>
<keyword evidence="12" id="KW-1185">Reference proteome</keyword>
<evidence type="ECO:0000256" key="3">
    <source>
        <dbReference type="ARBA" id="ARBA00022692"/>
    </source>
</evidence>
<evidence type="ECO:0000256" key="9">
    <source>
        <dbReference type="SAM" id="MobiDB-lite"/>
    </source>
</evidence>
<dbReference type="GO" id="GO:0004930">
    <property type="term" value="F:G protein-coupled receptor activity"/>
    <property type="evidence" value="ECO:0007669"/>
    <property type="project" value="UniProtKB-KW"/>
</dbReference>
<keyword evidence="8" id="KW-0807">Transducer</keyword>
<feature type="transmembrane region" description="Helical" evidence="10">
    <location>
        <begin position="141"/>
        <end position="163"/>
    </location>
</feature>
<dbReference type="InterPro" id="IPR000276">
    <property type="entry name" value="GPCR_Rhodpsn"/>
</dbReference>
<dbReference type="SUPFAM" id="SSF81321">
    <property type="entry name" value="Family A G protein-coupled receptor-like"/>
    <property type="match status" value="1"/>
</dbReference>
<comment type="similarity">
    <text evidence="2">Belongs to the G-protein coupled receptor 1 family.</text>
</comment>
<protein>
    <submittedName>
        <fullName evidence="13">Uncharacterized protein LOC106745398</fullName>
    </submittedName>
</protein>
<keyword evidence="5" id="KW-0297">G-protein coupled receptor</keyword>
<evidence type="ECO:0000313" key="13">
    <source>
        <dbReference type="RefSeq" id="XP_014476467.1"/>
    </source>
</evidence>
<evidence type="ECO:0000256" key="1">
    <source>
        <dbReference type="ARBA" id="ARBA00004141"/>
    </source>
</evidence>
<dbReference type="Proteomes" id="UP000515204">
    <property type="component" value="Unplaced"/>
</dbReference>
<comment type="subcellular location">
    <subcellularLocation>
        <location evidence="1">Membrane</location>
        <topology evidence="1">Multi-pass membrane protein</topology>
    </subcellularLocation>
</comment>
<keyword evidence="3 10" id="KW-0812">Transmembrane</keyword>
<feature type="compositionally biased region" description="Basic and acidic residues" evidence="9">
    <location>
        <begin position="488"/>
        <end position="501"/>
    </location>
</feature>
<dbReference type="PANTHER" id="PTHR24243">
    <property type="entry name" value="G-PROTEIN COUPLED RECEPTOR"/>
    <property type="match status" value="1"/>
</dbReference>
<evidence type="ECO:0000259" key="11">
    <source>
        <dbReference type="PROSITE" id="PS50262"/>
    </source>
</evidence>
<evidence type="ECO:0000256" key="6">
    <source>
        <dbReference type="ARBA" id="ARBA00023136"/>
    </source>
</evidence>
<keyword evidence="7" id="KW-0675">Receptor</keyword>
<keyword evidence="6 10" id="KW-0472">Membrane</keyword>
<dbReference type="PROSITE" id="PS50262">
    <property type="entry name" value="G_PROTEIN_RECEP_F1_2"/>
    <property type="match status" value="1"/>
</dbReference>
<name>A0A6P3XE24_DINQU</name>
<accession>A0A6P3XE24</accession>
<feature type="transmembrane region" description="Helical" evidence="10">
    <location>
        <begin position="579"/>
        <end position="599"/>
    </location>
</feature>
<evidence type="ECO:0000256" key="4">
    <source>
        <dbReference type="ARBA" id="ARBA00022989"/>
    </source>
</evidence>
<feature type="transmembrane region" description="Helical" evidence="10">
    <location>
        <begin position="101"/>
        <end position="121"/>
    </location>
</feature>
<dbReference type="KEGG" id="dqu:106745398"/>
<feature type="domain" description="G-protein coupled receptors family 1 profile" evidence="11">
    <location>
        <begin position="80"/>
        <end position="592"/>
    </location>
</feature>
<dbReference type="InterPro" id="IPR017452">
    <property type="entry name" value="GPCR_Rhodpsn_7TM"/>
</dbReference>
<evidence type="ECO:0000256" key="10">
    <source>
        <dbReference type="SAM" id="Phobius"/>
    </source>
</evidence>
<dbReference type="GO" id="GO:0005886">
    <property type="term" value="C:plasma membrane"/>
    <property type="evidence" value="ECO:0007669"/>
    <property type="project" value="TreeGrafter"/>
</dbReference>
<evidence type="ECO:0000256" key="7">
    <source>
        <dbReference type="ARBA" id="ARBA00023170"/>
    </source>
</evidence>
<evidence type="ECO:0000313" key="12">
    <source>
        <dbReference type="Proteomes" id="UP000515204"/>
    </source>
</evidence>
<dbReference type="GeneID" id="106745398"/>
<evidence type="ECO:0000256" key="8">
    <source>
        <dbReference type="ARBA" id="ARBA00023224"/>
    </source>
</evidence>
<dbReference type="PRINTS" id="PR00237">
    <property type="entry name" value="GPCRRHODOPSN"/>
</dbReference>
<sequence length="625" mass="71956">MFSLRKRGGLSISQIPTSIGDLSRLPRSPHWDMITVHPNSSEMEMAEQLEPMDSSMSSCFLLDFFNVYYIPLIILLGLVGNLLSCVVFLKTQLRTRSSSYYLAALSIADSGFLVTLFLVWLNNTVDWQVYNKEGWCETLVYVSAVCSSLSIWLIVAFTVERYIAFRYPLHRPYICTVERAKSITLVLVLVAMLLHMYAFFFAGVVKNADGEEFCELKIEHLEAMRIISIVDSIISLIAPIVGIIVMNTMIVKNLLLFRRLLARNRAARPANTESEQNDVNDHIYVNDIPTVHASINRRRDINPVSFTDEDRNDRVFKPIEIERPPKYVSTPIRPIRLSLPQSIPSSTRRYGCVWPGPEYLVEEKEDENVFESIEIGSPLRTPISSSLPIRSSLPSSIPPSTKRYDCVWLGSWCTLQEENERYFESIEIGSTRYVSAPTPPPSQPPSPKINHIYANQWDKVWIGSARTVEKEEDENVFEFIEFPSMPERQSEGQPERQHPIRELPPSLPQRANHHRTSNITESHHFTSHQNTTKVLLLISTVFIVLNLPSYIIRLCVFFLTLVEKEAPDLLWCLQQLFMLPYYTNFSINFLLYAMYGVAFRSCLRTILRKATKCMRKHHKDRNRFS</sequence>